<feature type="region of interest" description="Disordered" evidence="1">
    <location>
        <begin position="121"/>
        <end position="147"/>
    </location>
</feature>
<organism evidence="2 3">
    <name type="scientific">Porphyra umbilicalis</name>
    <name type="common">Purple laver</name>
    <name type="synonym">Red alga</name>
    <dbReference type="NCBI Taxonomy" id="2786"/>
    <lineage>
        <taxon>Eukaryota</taxon>
        <taxon>Rhodophyta</taxon>
        <taxon>Bangiophyceae</taxon>
        <taxon>Bangiales</taxon>
        <taxon>Bangiaceae</taxon>
        <taxon>Porphyra</taxon>
    </lineage>
</organism>
<name>A0A1X6PDE5_PORUM</name>
<gene>
    <name evidence="2" type="ORF">BU14_0094s0006</name>
</gene>
<dbReference type="EMBL" id="KV918801">
    <property type="protein sequence ID" value="OSX78929.1"/>
    <property type="molecule type" value="Genomic_DNA"/>
</dbReference>
<reference evidence="2 3" key="1">
    <citation type="submission" date="2017-03" db="EMBL/GenBank/DDBJ databases">
        <title>WGS assembly of Porphyra umbilicalis.</title>
        <authorList>
            <person name="Brawley S.H."/>
            <person name="Blouin N.A."/>
            <person name="Ficko-Blean E."/>
            <person name="Wheeler G.L."/>
            <person name="Lohr M."/>
            <person name="Goodson H.V."/>
            <person name="Jenkins J.W."/>
            <person name="Blaby-Haas C.E."/>
            <person name="Helliwell K.E."/>
            <person name="Chan C."/>
            <person name="Marriage T."/>
            <person name="Bhattacharya D."/>
            <person name="Klein A.S."/>
            <person name="Badis Y."/>
            <person name="Brodie J."/>
            <person name="Cao Y."/>
            <person name="Collen J."/>
            <person name="Dittami S.M."/>
            <person name="Gachon C.M."/>
            <person name="Green B.R."/>
            <person name="Karpowicz S."/>
            <person name="Kim J.W."/>
            <person name="Kudahl U."/>
            <person name="Lin S."/>
            <person name="Michel G."/>
            <person name="Mittag M."/>
            <person name="Olson B.J."/>
            <person name="Pangilinan J."/>
            <person name="Peng Y."/>
            <person name="Qiu H."/>
            <person name="Shu S."/>
            <person name="Singer J.T."/>
            <person name="Smith A.G."/>
            <person name="Sprecher B.N."/>
            <person name="Wagner V."/>
            <person name="Wang W."/>
            <person name="Wang Z.-Y."/>
            <person name="Yan J."/>
            <person name="Yarish C."/>
            <person name="Zoeuner-Riek S."/>
            <person name="Zhuang Y."/>
            <person name="Zou Y."/>
            <person name="Lindquist E.A."/>
            <person name="Grimwood J."/>
            <person name="Barry K."/>
            <person name="Rokhsar D.S."/>
            <person name="Schmutz J."/>
            <person name="Stiller J.W."/>
            <person name="Grossman A.R."/>
            <person name="Prochnik S.E."/>
        </authorList>
    </citation>
    <scope>NUCLEOTIDE SEQUENCE [LARGE SCALE GENOMIC DNA]</scope>
    <source>
        <strain evidence="2">4086291</strain>
    </source>
</reference>
<dbReference type="Proteomes" id="UP000218209">
    <property type="component" value="Unassembled WGS sequence"/>
</dbReference>
<evidence type="ECO:0000313" key="3">
    <source>
        <dbReference type="Proteomes" id="UP000218209"/>
    </source>
</evidence>
<dbReference type="AlphaFoldDB" id="A0A1X6PDE5"/>
<evidence type="ECO:0000313" key="2">
    <source>
        <dbReference type="EMBL" id="OSX78929.1"/>
    </source>
</evidence>
<evidence type="ECO:0000256" key="1">
    <source>
        <dbReference type="SAM" id="MobiDB-lite"/>
    </source>
</evidence>
<accession>A0A1X6PDE5</accession>
<keyword evidence="3" id="KW-1185">Reference proteome</keyword>
<protein>
    <submittedName>
        <fullName evidence="2">Uncharacterized protein</fullName>
    </submittedName>
</protein>
<proteinExistence type="predicted"/>
<sequence length="213" mass="20760">MASAGVEMVSVRTAGVTRKMIRRTYDRNSSSSESGGVVGCGLSCEAFGGADGGSDAPRSDKAVDAPSGSADVLAAAALTVVMVGVSTAVAPGDASADPPNGSLAAAAEALGAAVAVVSPPTTAAGKSVPSIPAGGGPVGRAGRGEARGPSVDAGVACISVLMLRGAPTKRGERCGEGRYAGWKGGGGRVAVALESCQCWRRGGEGGRRKTQFL</sequence>